<dbReference type="PANTHER" id="PTHR18934:SF83">
    <property type="entry name" value="PRE-MRNA-SPLICING FACTOR ATP-DEPENDENT RNA HELICASE DHX16"/>
    <property type="match status" value="1"/>
</dbReference>
<evidence type="ECO:0000256" key="7">
    <source>
        <dbReference type="ARBA" id="ARBA00023187"/>
    </source>
</evidence>
<dbReference type="AlphaFoldDB" id="A0A1Y2HHR6"/>
<evidence type="ECO:0000256" key="3">
    <source>
        <dbReference type="ARBA" id="ARBA00022664"/>
    </source>
</evidence>
<feature type="compositionally biased region" description="Polar residues" evidence="11">
    <location>
        <begin position="28"/>
        <end position="38"/>
    </location>
</feature>
<dbReference type="GO" id="GO:0071013">
    <property type="term" value="C:catalytic step 2 spliceosome"/>
    <property type="evidence" value="ECO:0007669"/>
    <property type="project" value="TreeGrafter"/>
</dbReference>
<keyword evidence="4" id="KW-0547">Nucleotide-binding</keyword>
<dbReference type="EMBL" id="MCFL01000036">
    <property type="protein sequence ID" value="ORZ33421.1"/>
    <property type="molecule type" value="Genomic_DNA"/>
</dbReference>
<dbReference type="STRING" id="765915.A0A1Y2HHR6"/>
<dbReference type="Pfam" id="PF07717">
    <property type="entry name" value="OB_NTP_bind"/>
    <property type="match status" value="1"/>
</dbReference>
<keyword evidence="7" id="KW-0508">mRNA splicing</keyword>
<feature type="region of interest" description="Disordered" evidence="11">
    <location>
        <begin position="1"/>
        <end position="178"/>
    </location>
</feature>
<dbReference type="Gene3D" id="1.20.120.1080">
    <property type="match status" value="1"/>
</dbReference>
<dbReference type="InterPro" id="IPR014001">
    <property type="entry name" value="Helicase_ATP-bd"/>
</dbReference>
<dbReference type="Proteomes" id="UP000193411">
    <property type="component" value="Unassembled WGS sequence"/>
</dbReference>
<dbReference type="SUPFAM" id="SSF52540">
    <property type="entry name" value="P-loop containing nucleoside triphosphate hydrolases"/>
    <property type="match status" value="2"/>
</dbReference>
<evidence type="ECO:0000313" key="13">
    <source>
        <dbReference type="EMBL" id="ORZ33421.1"/>
    </source>
</evidence>
<keyword evidence="3" id="KW-0507">mRNA processing</keyword>
<dbReference type="GO" id="GO:0008380">
    <property type="term" value="P:RNA splicing"/>
    <property type="evidence" value="ECO:0007669"/>
    <property type="project" value="UniProtKB-KW"/>
</dbReference>
<dbReference type="FunFam" id="3.40.50.300:FF:000726">
    <property type="entry name" value="Pre-mRNA-splicing factor ATP-dependent RNA helicase"/>
    <property type="match status" value="1"/>
</dbReference>
<dbReference type="InterPro" id="IPR011545">
    <property type="entry name" value="DEAD/DEAH_box_helicase_dom"/>
</dbReference>
<evidence type="ECO:0000256" key="6">
    <source>
        <dbReference type="ARBA" id="ARBA00022840"/>
    </source>
</evidence>
<gene>
    <name evidence="13" type="ORF">BCR44DRAFT_97442</name>
</gene>
<dbReference type="GO" id="GO:0003723">
    <property type="term" value="F:RNA binding"/>
    <property type="evidence" value="ECO:0007669"/>
    <property type="project" value="TreeGrafter"/>
</dbReference>
<comment type="catalytic activity">
    <reaction evidence="9">
        <text>ATP + H2O = ADP + phosphate + H(+)</text>
        <dbReference type="Rhea" id="RHEA:13065"/>
        <dbReference type="ChEBI" id="CHEBI:15377"/>
        <dbReference type="ChEBI" id="CHEBI:15378"/>
        <dbReference type="ChEBI" id="CHEBI:30616"/>
        <dbReference type="ChEBI" id="CHEBI:43474"/>
        <dbReference type="ChEBI" id="CHEBI:456216"/>
        <dbReference type="EC" id="3.6.4.13"/>
    </reaction>
</comment>
<dbReference type="OrthoDB" id="10253254at2759"/>
<comment type="caution">
    <text evidence="13">The sequence shown here is derived from an EMBL/GenBank/DDBJ whole genome shotgun (WGS) entry which is preliminary data.</text>
</comment>
<dbReference type="GO" id="GO:0005524">
    <property type="term" value="F:ATP binding"/>
    <property type="evidence" value="ECO:0007669"/>
    <property type="project" value="UniProtKB-KW"/>
</dbReference>
<evidence type="ECO:0000313" key="14">
    <source>
        <dbReference type="Proteomes" id="UP000193411"/>
    </source>
</evidence>
<dbReference type="InterPro" id="IPR002464">
    <property type="entry name" value="DNA/RNA_helicase_DEAH_CS"/>
</dbReference>
<sequence>MSSSSSSSAALHAAKRAMEKQRAREAETQNLLAENSQYGLVLDDDPPPPPPSSSSSKPPKRKKPSIRTNSSRHSDSDTDDRPTQVIKRRRDRSPTPPPAGDHTNDNHLDPEARRRAQDLADRDAFAERLKQKDAERERKLIEDRSRLADSAAARRRALADDSAARSQALPTLRERSRQEYLEKREEQQLAIMKRQLEEERALFRNQKLTKKEQKDFEYREKLVRIAEERRRIEQESRVQAYAMPEDYYAGDGSGGKKKREEALYARYKEDPKEQQYVGEQDEWERHQLKAAMAAGKDLADEQAGGGEFDFVFDEEEHIDFVLSNTMNEDAKGQEVPVIDPAVAKAMSIQQVRQSLPVFQYRQLLLDALQEHQIIIIVGETGSGKTTQLPQYLHEAGFTKDGKKIGCTQPRRVAAMSVAARVAEEMNVKLGYEVGYSIRFEDCTSDKTVIKYMTDGMLLREFMTEPDLASYACLMIDEAHERTLHTDVLLGLIKDIARFRPDLKLLISSATMDAQKFSDYFDFAPILYVEGRKFPVDIYYTKAPEADYLQACVATVMQIHITQGPGDILLYALGALNDQGQLTKLGRRMAEFPSDPMLSRTLLAAEKYNCAEEVVSIVAMLSVQNSIFYKPKDKAVHADKARQSFFHASGDHLTLLNVWNQWVETNFSVQWCYDNFIQHRSMTRAHDVRDQLVGLMERVEVPMSAADDPFGDPKPILKAFAAGFFYHACRINKAGDSYRNIKHNNSVMIHPTSALYKAAERNAKGPPKWVMYHELVFTTKEFMRQAKELEDEGGKRKGMPKSRS</sequence>
<feature type="coiled-coil region" evidence="10">
    <location>
        <begin position="182"/>
        <end position="213"/>
    </location>
</feature>
<feature type="compositionally biased region" description="Basic and acidic residues" evidence="11">
    <location>
        <begin position="72"/>
        <end position="82"/>
    </location>
</feature>
<reference evidence="13 14" key="1">
    <citation type="submission" date="2016-07" db="EMBL/GenBank/DDBJ databases">
        <title>Pervasive Adenine N6-methylation of Active Genes in Fungi.</title>
        <authorList>
            <consortium name="DOE Joint Genome Institute"/>
            <person name="Mondo S.J."/>
            <person name="Dannebaum R.O."/>
            <person name="Kuo R.C."/>
            <person name="Labutti K."/>
            <person name="Haridas S."/>
            <person name="Kuo A."/>
            <person name="Salamov A."/>
            <person name="Ahrendt S.R."/>
            <person name="Lipzen A."/>
            <person name="Sullivan W."/>
            <person name="Andreopoulos W.B."/>
            <person name="Clum A."/>
            <person name="Lindquist E."/>
            <person name="Daum C."/>
            <person name="Ramamoorthy G.K."/>
            <person name="Gryganskyi A."/>
            <person name="Culley D."/>
            <person name="Magnuson J.K."/>
            <person name="James T.Y."/>
            <person name="O'Malley M.A."/>
            <person name="Stajich J.E."/>
            <person name="Spatafora J.W."/>
            <person name="Visel A."/>
            <person name="Grigoriev I.V."/>
        </authorList>
    </citation>
    <scope>NUCLEOTIDE SEQUENCE [LARGE SCALE GENOMIC DNA]</scope>
    <source>
        <strain evidence="13 14">PL171</strain>
    </source>
</reference>
<evidence type="ECO:0000256" key="8">
    <source>
        <dbReference type="ARBA" id="ARBA00023242"/>
    </source>
</evidence>
<keyword evidence="14" id="KW-1185">Reference proteome</keyword>
<dbReference type="GO" id="GO:0003724">
    <property type="term" value="F:RNA helicase activity"/>
    <property type="evidence" value="ECO:0007669"/>
    <property type="project" value="UniProtKB-EC"/>
</dbReference>
<evidence type="ECO:0000256" key="1">
    <source>
        <dbReference type="ARBA" id="ARBA00004123"/>
    </source>
</evidence>
<dbReference type="Pfam" id="PF21010">
    <property type="entry name" value="HA2_C"/>
    <property type="match status" value="1"/>
</dbReference>
<keyword evidence="6" id="KW-0067">ATP-binding</keyword>
<dbReference type="GO" id="GO:0006397">
    <property type="term" value="P:mRNA processing"/>
    <property type="evidence" value="ECO:0007669"/>
    <property type="project" value="UniProtKB-KW"/>
</dbReference>
<feature type="compositionally biased region" description="Basic and acidic residues" evidence="11">
    <location>
        <begin position="16"/>
        <end position="27"/>
    </location>
</feature>
<dbReference type="GO" id="GO:0005684">
    <property type="term" value="C:U2-type spliceosomal complex"/>
    <property type="evidence" value="ECO:0007669"/>
    <property type="project" value="UniProtKB-ARBA"/>
</dbReference>
<dbReference type="Pfam" id="PF00270">
    <property type="entry name" value="DEAD"/>
    <property type="match status" value="1"/>
</dbReference>
<dbReference type="SMART" id="SM00487">
    <property type="entry name" value="DEXDc"/>
    <property type="match status" value="1"/>
</dbReference>
<accession>A0A1Y2HHR6</accession>
<dbReference type="GO" id="GO:0016787">
    <property type="term" value="F:hydrolase activity"/>
    <property type="evidence" value="ECO:0007669"/>
    <property type="project" value="UniProtKB-KW"/>
</dbReference>
<keyword evidence="10" id="KW-0175">Coiled coil</keyword>
<evidence type="ECO:0000256" key="9">
    <source>
        <dbReference type="ARBA" id="ARBA00047984"/>
    </source>
</evidence>
<evidence type="ECO:0000256" key="10">
    <source>
        <dbReference type="SAM" id="Coils"/>
    </source>
</evidence>
<dbReference type="PANTHER" id="PTHR18934">
    <property type="entry name" value="ATP-DEPENDENT RNA HELICASE"/>
    <property type="match status" value="1"/>
</dbReference>
<proteinExistence type="predicted"/>
<dbReference type="Gene3D" id="3.40.50.300">
    <property type="entry name" value="P-loop containing nucleotide triphosphate hydrolases"/>
    <property type="match status" value="1"/>
</dbReference>
<evidence type="ECO:0000259" key="12">
    <source>
        <dbReference type="PROSITE" id="PS51192"/>
    </source>
</evidence>
<dbReference type="InterPro" id="IPR027417">
    <property type="entry name" value="P-loop_NTPase"/>
</dbReference>
<dbReference type="PROSITE" id="PS00690">
    <property type="entry name" value="DEAH_ATP_HELICASE"/>
    <property type="match status" value="1"/>
</dbReference>
<name>A0A1Y2HHR6_9FUNG</name>
<comment type="subcellular location">
    <subcellularLocation>
        <location evidence="1">Nucleus</location>
    </subcellularLocation>
</comment>
<dbReference type="SMART" id="SM00847">
    <property type="entry name" value="HA2"/>
    <property type="match status" value="1"/>
</dbReference>
<dbReference type="InterPro" id="IPR007502">
    <property type="entry name" value="Helicase-assoc_dom"/>
</dbReference>
<keyword evidence="5 13" id="KW-0378">Hydrolase</keyword>
<feature type="compositionally biased region" description="Basic and acidic residues" evidence="11">
    <location>
        <begin position="102"/>
        <end position="147"/>
    </location>
</feature>
<evidence type="ECO:0000256" key="2">
    <source>
        <dbReference type="ARBA" id="ARBA00012552"/>
    </source>
</evidence>
<dbReference type="InterPro" id="IPR048333">
    <property type="entry name" value="HA2_WH"/>
</dbReference>
<protein>
    <recommendedName>
        <fullName evidence="2">RNA helicase</fullName>
        <ecNumber evidence="2">3.6.4.13</ecNumber>
    </recommendedName>
</protein>
<keyword evidence="8" id="KW-0539">Nucleus</keyword>
<dbReference type="PROSITE" id="PS51192">
    <property type="entry name" value="HELICASE_ATP_BIND_1"/>
    <property type="match status" value="1"/>
</dbReference>
<evidence type="ECO:0000256" key="5">
    <source>
        <dbReference type="ARBA" id="ARBA00022801"/>
    </source>
</evidence>
<evidence type="ECO:0000256" key="4">
    <source>
        <dbReference type="ARBA" id="ARBA00022741"/>
    </source>
</evidence>
<dbReference type="Pfam" id="PF04408">
    <property type="entry name" value="WHD_HA2"/>
    <property type="match status" value="1"/>
</dbReference>
<organism evidence="13 14">
    <name type="scientific">Catenaria anguillulae PL171</name>
    <dbReference type="NCBI Taxonomy" id="765915"/>
    <lineage>
        <taxon>Eukaryota</taxon>
        <taxon>Fungi</taxon>
        <taxon>Fungi incertae sedis</taxon>
        <taxon>Blastocladiomycota</taxon>
        <taxon>Blastocladiomycetes</taxon>
        <taxon>Blastocladiales</taxon>
        <taxon>Catenariaceae</taxon>
        <taxon>Catenaria</taxon>
    </lineage>
</organism>
<evidence type="ECO:0000256" key="11">
    <source>
        <dbReference type="SAM" id="MobiDB-lite"/>
    </source>
</evidence>
<feature type="domain" description="Helicase ATP-binding" evidence="12">
    <location>
        <begin position="365"/>
        <end position="529"/>
    </location>
</feature>
<dbReference type="EC" id="3.6.4.13" evidence="2"/>
<dbReference type="InterPro" id="IPR011709">
    <property type="entry name" value="DEAD-box_helicase_OB_fold"/>
</dbReference>